<dbReference type="EC" id="2.3.-.-" evidence="4"/>
<dbReference type="CDD" id="cd04301">
    <property type="entry name" value="NAT_SF"/>
    <property type="match status" value="1"/>
</dbReference>
<dbReference type="GO" id="GO:0016746">
    <property type="term" value="F:acyltransferase activity"/>
    <property type="evidence" value="ECO:0007669"/>
    <property type="project" value="UniProtKB-KW"/>
</dbReference>
<dbReference type="InterPro" id="IPR016181">
    <property type="entry name" value="Acyl_CoA_acyltransferase"/>
</dbReference>
<evidence type="ECO:0000313" key="4">
    <source>
        <dbReference type="EMBL" id="MFB9472366.1"/>
    </source>
</evidence>
<dbReference type="SUPFAM" id="SSF55729">
    <property type="entry name" value="Acyl-CoA N-acyltransferases (Nat)"/>
    <property type="match status" value="1"/>
</dbReference>
<keyword evidence="5" id="KW-1185">Reference proteome</keyword>
<protein>
    <submittedName>
        <fullName evidence="4">GNAT family N-acetyltransferase</fullName>
        <ecNumber evidence="4">2.3.-.-</ecNumber>
    </submittedName>
</protein>
<dbReference type="Pfam" id="PF00583">
    <property type="entry name" value="Acetyltransf_1"/>
    <property type="match status" value="1"/>
</dbReference>
<keyword evidence="2 4" id="KW-0012">Acyltransferase</keyword>
<name>A0ABV5NQY3_9ACTN</name>
<dbReference type="EMBL" id="JBHMCF010000025">
    <property type="protein sequence ID" value="MFB9472366.1"/>
    <property type="molecule type" value="Genomic_DNA"/>
</dbReference>
<dbReference type="RefSeq" id="WP_379483808.1">
    <property type="nucleotide sequence ID" value="NZ_JBHMCF010000025.1"/>
</dbReference>
<dbReference type="Proteomes" id="UP001589568">
    <property type="component" value="Unassembled WGS sequence"/>
</dbReference>
<dbReference type="InterPro" id="IPR000182">
    <property type="entry name" value="GNAT_dom"/>
</dbReference>
<feature type="domain" description="N-acetyltransferase" evidence="3">
    <location>
        <begin position="1"/>
        <end position="172"/>
    </location>
</feature>
<evidence type="ECO:0000259" key="3">
    <source>
        <dbReference type="PROSITE" id="PS51186"/>
    </source>
</evidence>
<reference evidence="4 5" key="1">
    <citation type="submission" date="2024-09" db="EMBL/GenBank/DDBJ databases">
        <authorList>
            <person name="Sun Q."/>
            <person name="Mori K."/>
        </authorList>
    </citation>
    <scope>NUCLEOTIDE SEQUENCE [LARGE SCALE GENOMIC DNA]</scope>
    <source>
        <strain evidence="4 5">JCM 3324</strain>
    </source>
</reference>
<accession>A0ABV5NQY3</accession>
<evidence type="ECO:0000256" key="2">
    <source>
        <dbReference type="ARBA" id="ARBA00023315"/>
    </source>
</evidence>
<evidence type="ECO:0000256" key="1">
    <source>
        <dbReference type="ARBA" id="ARBA00022679"/>
    </source>
</evidence>
<gene>
    <name evidence="4" type="ORF">ACFFR3_22890</name>
</gene>
<dbReference type="InterPro" id="IPR050832">
    <property type="entry name" value="Bact_Acetyltransf"/>
</dbReference>
<sequence>MRVRQAVTEDAERVAEIHVRSWQRAYHGLLPQPLLDGLRPAQRVPQWQRLIQQADWPRRATLVAEDEGDVVGFTGLCPTRDDDDDPEQVGEVAAIYALPAVWGRGIGRGLMAESMRTLREAGFSSAGLWVLEGNARAIRFYERMGWQQDGAVKDAVIGGLEVRELRYRCVFR</sequence>
<dbReference type="PANTHER" id="PTHR43877">
    <property type="entry name" value="AMINOALKYLPHOSPHONATE N-ACETYLTRANSFERASE-RELATED-RELATED"/>
    <property type="match status" value="1"/>
</dbReference>
<dbReference type="PROSITE" id="PS51186">
    <property type="entry name" value="GNAT"/>
    <property type="match status" value="1"/>
</dbReference>
<evidence type="ECO:0000313" key="5">
    <source>
        <dbReference type="Proteomes" id="UP001589568"/>
    </source>
</evidence>
<dbReference type="Gene3D" id="3.40.630.30">
    <property type="match status" value="1"/>
</dbReference>
<comment type="caution">
    <text evidence="4">The sequence shown here is derived from an EMBL/GenBank/DDBJ whole genome shotgun (WGS) entry which is preliminary data.</text>
</comment>
<keyword evidence="1 4" id="KW-0808">Transferase</keyword>
<organism evidence="4 5">
    <name type="scientific">Nonomuraea salmonea</name>
    <dbReference type="NCBI Taxonomy" id="46181"/>
    <lineage>
        <taxon>Bacteria</taxon>
        <taxon>Bacillati</taxon>
        <taxon>Actinomycetota</taxon>
        <taxon>Actinomycetes</taxon>
        <taxon>Streptosporangiales</taxon>
        <taxon>Streptosporangiaceae</taxon>
        <taxon>Nonomuraea</taxon>
    </lineage>
</organism>
<proteinExistence type="predicted"/>